<evidence type="ECO:0000313" key="2">
    <source>
        <dbReference type="Proteomes" id="UP000285517"/>
    </source>
</evidence>
<reference evidence="1 2" key="1">
    <citation type="submission" date="2019-01" db="EMBL/GenBank/DDBJ databases">
        <title>Complete genome sequencing of Aequorivita sp. H23M31.</title>
        <authorList>
            <person name="Bae J.-W."/>
        </authorList>
    </citation>
    <scope>NUCLEOTIDE SEQUENCE [LARGE SCALE GENOMIC DNA]</scope>
    <source>
        <strain evidence="1 2">H23M31</strain>
    </source>
</reference>
<evidence type="ECO:0000313" key="1">
    <source>
        <dbReference type="EMBL" id="QAA80723.1"/>
    </source>
</evidence>
<organism evidence="1 2">
    <name type="scientific">Aequorivita ciconiae</name>
    <dbReference type="NCBI Taxonomy" id="2494375"/>
    <lineage>
        <taxon>Bacteria</taxon>
        <taxon>Pseudomonadati</taxon>
        <taxon>Bacteroidota</taxon>
        <taxon>Flavobacteriia</taxon>
        <taxon>Flavobacteriales</taxon>
        <taxon>Flavobacteriaceae</taxon>
        <taxon>Aequorivita</taxon>
    </lineage>
</organism>
<name>A0A410G0F4_9FLAO</name>
<dbReference type="InterPro" id="IPR020271">
    <property type="entry name" value="Uncharacterised_MJ1172"/>
</dbReference>
<gene>
    <name evidence="1" type="ORF">EI546_02815</name>
</gene>
<dbReference type="OrthoDB" id="827255at2"/>
<dbReference type="EMBL" id="CP034951">
    <property type="protein sequence ID" value="QAA80723.1"/>
    <property type="molecule type" value="Genomic_DNA"/>
</dbReference>
<dbReference type="KEGG" id="aev:EI546_02815"/>
<dbReference type="RefSeq" id="WP_128249119.1">
    <property type="nucleotide sequence ID" value="NZ_CP034951.1"/>
</dbReference>
<dbReference type="Proteomes" id="UP000285517">
    <property type="component" value="Chromosome"/>
</dbReference>
<keyword evidence="2" id="KW-1185">Reference proteome</keyword>
<sequence length="77" mass="8713">MEITLKINKRTKAGRAFLAMLDVFVKDSKGVEVISADSKVSEPESPYDPEFVKMVKEAAASKEWHEVKDVNDLWESL</sequence>
<dbReference type="AlphaFoldDB" id="A0A410G0F4"/>
<dbReference type="Pfam" id="PF10884">
    <property type="entry name" value="DUF2683"/>
    <property type="match status" value="1"/>
</dbReference>
<accession>A0A410G0F4</accession>
<protein>
    <submittedName>
        <fullName evidence="1">Uncharacterized protein</fullName>
    </submittedName>
</protein>
<proteinExistence type="predicted"/>